<reference evidence="1 2" key="2">
    <citation type="submission" date="2023-12" db="EMBL/GenBank/DDBJ databases">
        <title>Description of an unclassified Opitutus bacterium of Verrucomicrobiota.</title>
        <authorList>
            <person name="Zhang D.-F."/>
        </authorList>
    </citation>
    <scope>NUCLEOTIDE SEQUENCE [LARGE SCALE GENOMIC DNA]</scope>
    <source>
        <strain evidence="1 2">WL0086</strain>
    </source>
</reference>
<proteinExistence type="predicted"/>
<dbReference type="EMBL" id="CP139781">
    <property type="protein sequence ID" value="WRQ88809.1"/>
    <property type="molecule type" value="Genomic_DNA"/>
</dbReference>
<dbReference type="InterPro" id="IPR003795">
    <property type="entry name" value="DUF192"/>
</dbReference>
<accession>A0ABZ1CDU8</accession>
<dbReference type="Proteomes" id="UP000738431">
    <property type="component" value="Chromosome"/>
</dbReference>
<dbReference type="RefSeq" id="WP_225919554.1">
    <property type="nucleotide sequence ID" value="NZ_CP139781.1"/>
</dbReference>
<sequence length="160" mass="18110">MLTACGQTKESETVAPKTVQDWFSISVGDTTVDMQLAMRMTEMQRGLMGRTDLTDRQGMLFLYREPQVLSFWMRNTPTALDIGFFTNDGVLREVYPMYPYDETSVRSFRDDVQYALELKQGGFAELGIKLGDKLDLAALKAAVEARGFRVHDYAGLEDVE</sequence>
<evidence type="ECO:0000313" key="2">
    <source>
        <dbReference type="Proteomes" id="UP000738431"/>
    </source>
</evidence>
<gene>
    <name evidence="1" type="ORF">K1X11_005290</name>
</gene>
<dbReference type="PANTHER" id="PTHR37953">
    <property type="entry name" value="UPF0127 PROTEIN MJ1496"/>
    <property type="match status" value="1"/>
</dbReference>
<reference evidence="1 2" key="1">
    <citation type="submission" date="2021-08" db="EMBL/GenBank/DDBJ databases">
        <authorList>
            <person name="Zhang D."/>
            <person name="Zhang A."/>
            <person name="Wang L."/>
        </authorList>
    </citation>
    <scope>NUCLEOTIDE SEQUENCE [LARGE SCALE GENOMIC DNA]</scope>
    <source>
        <strain evidence="1 2">WL0086</strain>
    </source>
</reference>
<name>A0ABZ1CDU8_9BACT</name>
<protein>
    <submittedName>
        <fullName evidence="1">DUF192 domain-containing protein</fullName>
    </submittedName>
</protein>
<dbReference type="InterPro" id="IPR038695">
    <property type="entry name" value="Saro_0823-like_sf"/>
</dbReference>
<organism evidence="1 2">
    <name type="scientific">Actomonas aquatica</name>
    <dbReference type="NCBI Taxonomy" id="2866162"/>
    <lineage>
        <taxon>Bacteria</taxon>
        <taxon>Pseudomonadati</taxon>
        <taxon>Verrucomicrobiota</taxon>
        <taxon>Opitutia</taxon>
        <taxon>Opitutales</taxon>
        <taxon>Opitutaceae</taxon>
        <taxon>Actomonas</taxon>
    </lineage>
</organism>
<dbReference type="Gene3D" id="2.60.120.1140">
    <property type="entry name" value="Protein of unknown function DUF192"/>
    <property type="match status" value="1"/>
</dbReference>
<dbReference type="Pfam" id="PF02643">
    <property type="entry name" value="DUF192"/>
    <property type="match status" value="1"/>
</dbReference>
<dbReference type="PANTHER" id="PTHR37953:SF1">
    <property type="entry name" value="UPF0127 PROTEIN MJ1496"/>
    <property type="match status" value="1"/>
</dbReference>
<evidence type="ECO:0000313" key="1">
    <source>
        <dbReference type="EMBL" id="WRQ88809.1"/>
    </source>
</evidence>
<keyword evidence="2" id="KW-1185">Reference proteome</keyword>